<evidence type="ECO:0000313" key="2">
    <source>
        <dbReference type="EMBL" id="RVT94290.1"/>
    </source>
</evidence>
<evidence type="ECO:0000313" key="3">
    <source>
        <dbReference type="Proteomes" id="UP000282971"/>
    </source>
</evidence>
<dbReference type="InterPro" id="IPR051474">
    <property type="entry name" value="Anti-sigma-K/W_factor"/>
</dbReference>
<organism evidence="2 3">
    <name type="scientific">Sphingomonas crocodyli</name>
    <dbReference type="NCBI Taxonomy" id="1979270"/>
    <lineage>
        <taxon>Bacteria</taxon>
        <taxon>Pseudomonadati</taxon>
        <taxon>Pseudomonadota</taxon>
        <taxon>Alphaproteobacteria</taxon>
        <taxon>Sphingomonadales</taxon>
        <taxon>Sphingomonadaceae</taxon>
        <taxon>Sphingomonas</taxon>
    </lineage>
</organism>
<comment type="caution">
    <text evidence="2">The sequence shown here is derived from an EMBL/GenBank/DDBJ whole genome shotgun (WGS) entry which is preliminary data.</text>
</comment>
<accession>A0A437M9A8</accession>
<feature type="domain" description="Anti-sigma K factor RskA C-terminal" evidence="1">
    <location>
        <begin position="92"/>
        <end position="228"/>
    </location>
</feature>
<reference evidence="2 3" key="1">
    <citation type="submission" date="2019-01" db="EMBL/GenBank/DDBJ databases">
        <authorList>
            <person name="Chen W.-M."/>
        </authorList>
    </citation>
    <scope>NUCLEOTIDE SEQUENCE [LARGE SCALE GENOMIC DNA]</scope>
    <source>
        <strain evidence="2 3">CCP-7</strain>
    </source>
</reference>
<protein>
    <recommendedName>
        <fullName evidence="1">Anti-sigma K factor RskA C-terminal domain-containing protein</fullName>
    </recommendedName>
</protein>
<dbReference type="AlphaFoldDB" id="A0A437M9A8"/>
<proteinExistence type="predicted"/>
<evidence type="ECO:0000259" key="1">
    <source>
        <dbReference type="Pfam" id="PF10099"/>
    </source>
</evidence>
<name>A0A437M9A8_9SPHN</name>
<keyword evidence="3" id="KW-1185">Reference proteome</keyword>
<gene>
    <name evidence="2" type="ORF">EOD43_10710</name>
</gene>
<sequence>MAEDPNLIAGEYVLGTLETYERQAVALGILTDPAIARAVAEWQSRLSPALLTAPSVEPSPDLWRRIERATTGATVANDNRPMGKAHRRWQLATAAAAVVAVLTSGLALRGPMLSSPPTITSSPAPLQPGIQSIAALSENGGTPALLVTFDQATGKMKVMPVNLAPRPGHSLELWAIMGKDAPKSLGLMPSSGPTTMPAKMLDGRDDATIAVSLEPVGGSPTGLPTGPVLYSGSMVTMPVS</sequence>
<dbReference type="OrthoDB" id="9816387at2"/>
<dbReference type="Pfam" id="PF10099">
    <property type="entry name" value="RskA_C"/>
    <property type="match status" value="1"/>
</dbReference>
<dbReference type="PANTHER" id="PTHR37461:SF1">
    <property type="entry name" value="ANTI-SIGMA-K FACTOR RSKA"/>
    <property type="match status" value="1"/>
</dbReference>
<dbReference type="RefSeq" id="WP_127743636.1">
    <property type="nucleotide sequence ID" value="NZ_SACN01000001.1"/>
</dbReference>
<dbReference type="InterPro" id="IPR018764">
    <property type="entry name" value="RskA_C"/>
</dbReference>
<dbReference type="PANTHER" id="PTHR37461">
    <property type="entry name" value="ANTI-SIGMA-K FACTOR RSKA"/>
    <property type="match status" value="1"/>
</dbReference>
<dbReference type="GO" id="GO:0006417">
    <property type="term" value="P:regulation of translation"/>
    <property type="evidence" value="ECO:0007669"/>
    <property type="project" value="TreeGrafter"/>
</dbReference>
<dbReference type="Proteomes" id="UP000282971">
    <property type="component" value="Unassembled WGS sequence"/>
</dbReference>
<dbReference type="GO" id="GO:0016989">
    <property type="term" value="F:sigma factor antagonist activity"/>
    <property type="evidence" value="ECO:0007669"/>
    <property type="project" value="TreeGrafter"/>
</dbReference>
<dbReference type="GO" id="GO:0005886">
    <property type="term" value="C:plasma membrane"/>
    <property type="evidence" value="ECO:0007669"/>
    <property type="project" value="InterPro"/>
</dbReference>
<dbReference type="EMBL" id="SACN01000001">
    <property type="protein sequence ID" value="RVT94290.1"/>
    <property type="molecule type" value="Genomic_DNA"/>
</dbReference>